<reference evidence="2" key="1">
    <citation type="journal article" date="2017" name="Nature">
        <title>The sunflower genome provides insights into oil metabolism, flowering and Asterid evolution.</title>
        <authorList>
            <person name="Badouin H."/>
            <person name="Gouzy J."/>
            <person name="Grassa C.J."/>
            <person name="Murat F."/>
            <person name="Staton S.E."/>
            <person name="Cottret L."/>
            <person name="Lelandais-Briere C."/>
            <person name="Owens G.L."/>
            <person name="Carrere S."/>
            <person name="Mayjonade B."/>
            <person name="Legrand L."/>
            <person name="Gill N."/>
            <person name="Kane N.C."/>
            <person name="Bowers J.E."/>
            <person name="Hubner S."/>
            <person name="Bellec A."/>
            <person name="Berard A."/>
            <person name="Berges H."/>
            <person name="Blanchet N."/>
            <person name="Boniface M.C."/>
            <person name="Brunel D."/>
            <person name="Catrice O."/>
            <person name="Chaidir N."/>
            <person name="Claudel C."/>
            <person name="Donnadieu C."/>
            <person name="Faraut T."/>
            <person name="Fievet G."/>
            <person name="Helmstetter N."/>
            <person name="King M."/>
            <person name="Knapp S.J."/>
            <person name="Lai Z."/>
            <person name="Le Paslier M.C."/>
            <person name="Lippi Y."/>
            <person name="Lorenzon L."/>
            <person name="Mandel J.R."/>
            <person name="Marage G."/>
            <person name="Marchand G."/>
            <person name="Marquand E."/>
            <person name="Bret-Mestries E."/>
            <person name="Morien E."/>
            <person name="Nambeesan S."/>
            <person name="Nguyen T."/>
            <person name="Pegot-Espagnet P."/>
            <person name="Pouilly N."/>
            <person name="Raftis F."/>
            <person name="Sallet E."/>
            <person name="Schiex T."/>
            <person name="Thomas J."/>
            <person name="Vandecasteele C."/>
            <person name="Vares D."/>
            <person name="Vear F."/>
            <person name="Vautrin S."/>
            <person name="Crespi M."/>
            <person name="Mangin B."/>
            <person name="Burke J.M."/>
            <person name="Salse J."/>
            <person name="Munos S."/>
            <person name="Vincourt P."/>
            <person name="Rieseberg L.H."/>
            <person name="Langlade N.B."/>
        </authorList>
    </citation>
    <scope>NUCLEOTIDE SEQUENCE</scope>
    <source>
        <tissue evidence="2">Leaves</tissue>
    </source>
</reference>
<dbReference type="Proteomes" id="UP000215914">
    <property type="component" value="Unassembled WGS sequence"/>
</dbReference>
<reference evidence="2" key="2">
    <citation type="submission" date="2020-06" db="EMBL/GenBank/DDBJ databases">
        <title>Helianthus annuus Genome sequencing and assembly Release 2.</title>
        <authorList>
            <person name="Gouzy J."/>
            <person name="Langlade N."/>
            <person name="Munos S."/>
        </authorList>
    </citation>
    <scope>NUCLEOTIDE SEQUENCE</scope>
    <source>
        <tissue evidence="2">Leaves</tissue>
    </source>
</reference>
<evidence type="ECO:0000313" key="2">
    <source>
        <dbReference type="EMBL" id="KAF5786958.1"/>
    </source>
</evidence>
<dbReference type="EMBL" id="MNCJ02000325">
    <property type="protein sequence ID" value="KAF5786958.1"/>
    <property type="molecule type" value="Genomic_DNA"/>
</dbReference>
<evidence type="ECO:0000256" key="1">
    <source>
        <dbReference type="SAM" id="MobiDB-lite"/>
    </source>
</evidence>
<dbReference type="Gramene" id="mRNA:HanXRQr2_Chr10g0447381">
    <property type="protein sequence ID" value="CDS:HanXRQr2_Chr10g0447381.1"/>
    <property type="gene ID" value="HanXRQr2_Chr10g0447381"/>
</dbReference>
<protein>
    <submittedName>
        <fullName evidence="2">Uncharacterized protein</fullName>
    </submittedName>
</protein>
<name>A0A9K3HYM2_HELAN</name>
<proteinExistence type="predicted"/>
<organism evidence="2 3">
    <name type="scientific">Helianthus annuus</name>
    <name type="common">Common sunflower</name>
    <dbReference type="NCBI Taxonomy" id="4232"/>
    <lineage>
        <taxon>Eukaryota</taxon>
        <taxon>Viridiplantae</taxon>
        <taxon>Streptophyta</taxon>
        <taxon>Embryophyta</taxon>
        <taxon>Tracheophyta</taxon>
        <taxon>Spermatophyta</taxon>
        <taxon>Magnoliopsida</taxon>
        <taxon>eudicotyledons</taxon>
        <taxon>Gunneridae</taxon>
        <taxon>Pentapetalae</taxon>
        <taxon>asterids</taxon>
        <taxon>campanulids</taxon>
        <taxon>Asterales</taxon>
        <taxon>Asteraceae</taxon>
        <taxon>Asteroideae</taxon>
        <taxon>Heliantheae alliance</taxon>
        <taxon>Heliantheae</taxon>
        <taxon>Helianthus</taxon>
    </lineage>
</organism>
<sequence length="97" mass="10903">MHNQILMSFARTYLSKRSFHSGKSSSLTNKGGLSLLPTSALCLRLCTIVVRLLFAILDNNRELQNREVSFNQSVNPGSQKPEIKHRQQSSDTTLLEV</sequence>
<evidence type="ECO:0000313" key="3">
    <source>
        <dbReference type="Proteomes" id="UP000215914"/>
    </source>
</evidence>
<gene>
    <name evidence="2" type="ORF">HanXRQr2_Chr10g0447381</name>
</gene>
<feature type="region of interest" description="Disordered" evidence="1">
    <location>
        <begin position="70"/>
        <end position="97"/>
    </location>
</feature>
<dbReference type="AlphaFoldDB" id="A0A9K3HYM2"/>
<accession>A0A9K3HYM2</accession>
<comment type="caution">
    <text evidence="2">The sequence shown here is derived from an EMBL/GenBank/DDBJ whole genome shotgun (WGS) entry which is preliminary data.</text>
</comment>
<keyword evidence="3" id="KW-1185">Reference proteome</keyword>